<proteinExistence type="predicted"/>
<comment type="caution">
    <text evidence="3">The sequence shown here is derived from an EMBL/GenBank/DDBJ whole genome shotgun (WGS) entry which is preliminary data.</text>
</comment>
<evidence type="ECO:0000256" key="2">
    <source>
        <dbReference type="SAM" id="MobiDB-lite"/>
    </source>
</evidence>
<dbReference type="eggNOG" id="ENOG502RD5W">
    <property type="taxonomic scope" value="Eukaryota"/>
</dbReference>
<evidence type="ECO:0000256" key="1">
    <source>
        <dbReference type="SAM" id="Coils"/>
    </source>
</evidence>
<evidence type="ECO:0000313" key="4">
    <source>
        <dbReference type="Proteomes" id="UP000054988"/>
    </source>
</evidence>
<keyword evidence="1" id="KW-0175">Coiled coil</keyword>
<accession>A0A0W0GBA1</accession>
<dbReference type="EMBL" id="LATX01000606">
    <property type="protein sequence ID" value="KTB45808.1"/>
    <property type="molecule type" value="Genomic_DNA"/>
</dbReference>
<gene>
    <name evidence="3" type="ORF">WG66_1611</name>
</gene>
<sequence length="283" mass="32448">MPNHPSYPLIDTKHFTPAERSAVRDELKQRLTQKLCIYSDLYRYEDLPNGAGHRWSLVEVDDGTERWSYAGRKYRMCFDIQHRALNMDCCCTTLLANPGPLALFVFVKNTLDFHELGDGSRTESWLWQAGDLASLSEAECSDFAVDRNRVQWFRARADMERWQEEVEILSEEFRRAIRGLRKMGGVWRQLAITSSELGPGFVAFARRQAHNYEERVLRTEERFIRAGGTWPGDGVTLANHVKSERPSRKLDWAAWMAEAQLDEDEQGAVTDAAGVANDDDDDV</sequence>
<dbReference type="Proteomes" id="UP000054988">
    <property type="component" value="Unassembled WGS sequence"/>
</dbReference>
<organism evidence="3 4">
    <name type="scientific">Moniliophthora roreri</name>
    <name type="common">Frosty pod rot fungus</name>
    <name type="synonym">Monilia roreri</name>
    <dbReference type="NCBI Taxonomy" id="221103"/>
    <lineage>
        <taxon>Eukaryota</taxon>
        <taxon>Fungi</taxon>
        <taxon>Dikarya</taxon>
        <taxon>Basidiomycota</taxon>
        <taxon>Agaricomycotina</taxon>
        <taxon>Agaricomycetes</taxon>
        <taxon>Agaricomycetidae</taxon>
        <taxon>Agaricales</taxon>
        <taxon>Marasmiineae</taxon>
        <taxon>Marasmiaceae</taxon>
        <taxon>Moniliophthora</taxon>
    </lineage>
</organism>
<feature type="region of interest" description="Disordered" evidence="2">
    <location>
        <begin position="263"/>
        <end position="283"/>
    </location>
</feature>
<evidence type="ECO:0000313" key="3">
    <source>
        <dbReference type="EMBL" id="KTB45808.1"/>
    </source>
</evidence>
<dbReference type="AlphaFoldDB" id="A0A0W0GBA1"/>
<name>A0A0W0GBA1_MONRR</name>
<reference evidence="3 4" key="1">
    <citation type="submission" date="2015-12" db="EMBL/GenBank/DDBJ databases">
        <title>Draft genome sequence of Moniliophthora roreri, the causal agent of frosty pod rot of cacao.</title>
        <authorList>
            <person name="Aime M.C."/>
            <person name="Diaz-Valderrama J.R."/>
            <person name="Kijpornyongpan T."/>
            <person name="Phillips-Mora W."/>
        </authorList>
    </citation>
    <scope>NUCLEOTIDE SEQUENCE [LARGE SCALE GENOMIC DNA]</scope>
    <source>
        <strain evidence="3 4">MCA 2952</strain>
    </source>
</reference>
<protein>
    <submittedName>
        <fullName evidence="3">Uncharacterized protein</fullName>
    </submittedName>
</protein>
<feature type="coiled-coil region" evidence="1">
    <location>
        <begin position="159"/>
        <end position="222"/>
    </location>
</feature>